<dbReference type="InterPro" id="IPR017517">
    <property type="entry name" value="Maleyloyr_isom"/>
</dbReference>
<dbReference type="GO" id="GO:0046872">
    <property type="term" value="F:metal ion binding"/>
    <property type="evidence" value="ECO:0007669"/>
    <property type="project" value="InterPro"/>
</dbReference>
<evidence type="ECO:0000313" key="2">
    <source>
        <dbReference type="EMBL" id="SFV12395.1"/>
    </source>
</evidence>
<keyword evidence="3" id="KW-1185">Reference proteome</keyword>
<dbReference type="EMBL" id="FPBO01000036">
    <property type="protein sequence ID" value="SFV12395.1"/>
    <property type="molecule type" value="Genomic_DNA"/>
</dbReference>
<dbReference type="OrthoDB" id="113180at2"/>
<accession>A0A1I7LRT5</accession>
<organism evidence="2 3">
    <name type="scientific">Pseudoduganella namucuonensis</name>
    <dbReference type="NCBI Taxonomy" id="1035707"/>
    <lineage>
        <taxon>Bacteria</taxon>
        <taxon>Pseudomonadati</taxon>
        <taxon>Pseudomonadota</taxon>
        <taxon>Betaproteobacteria</taxon>
        <taxon>Burkholderiales</taxon>
        <taxon>Oxalobacteraceae</taxon>
        <taxon>Telluria group</taxon>
        <taxon>Pseudoduganella</taxon>
    </lineage>
</organism>
<gene>
    <name evidence="2" type="ORF">SAMN05216552_103612</name>
</gene>
<protein>
    <submittedName>
        <fullName evidence="2">TIGR03084 family protein</fullName>
    </submittedName>
</protein>
<dbReference type="InterPro" id="IPR034660">
    <property type="entry name" value="DinB/YfiT-like"/>
</dbReference>
<dbReference type="NCBIfam" id="TIGR03084">
    <property type="entry name" value="TIGR03084 family metal-binding protein"/>
    <property type="match status" value="1"/>
</dbReference>
<dbReference type="SUPFAM" id="SSF109854">
    <property type="entry name" value="DinB/YfiT-like putative metalloenzymes"/>
    <property type="match status" value="1"/>
</dbReference>
<feature type="domain" description="Mycothiol-dependent maleylpyruvate isomerase metal-binding" evidence="1">
    <location>
        <begin position="10"/>
        <end position="146"/>
    </location>
</feature>
<name>A0A1I7LRT5_9BURK</name>
<dbReference type="RefSeq" id="WP_093559136.1">
    <property type="nucleotide sequence ID" value="NZ_FPBO01000036.1"/>
</dbReference>
<dbReference type="InterPro" id="IPR024344">
    <property type="entry name" value="MDMPI_metal-binding"/>
</dbReference>
<dbReference type="Proteomes" id="UP000199391">
    <property type="component" value="Unassembled WGS sequence"/>
</dbReference>
<proteinExistence type="predicted"/>
<evidence type="ECO:0000313" key="3">
    <source>
        <dbReference type="Proteomes" id="UP000199391"/>
    </source>
</evidence>
<dbReference type="AlphaFoldDB" id="A0A1I7LRT5"/>
<dbReference type="InterPro" id="IPR017518">
    <property type="entry name" value="CHP03084"/>
</dbReference>
<dbReference type="NCBIfam" id="TIGR03083">
    <property type="entry name" value="maleylpyruvate isomerase family mycothiol-dependent enzyme"/>
    <property type="match status" value="1"/>
</dbReference>
<evidence type="ECO:0000259" key="1">
    <source>
        <dbReference type="Pfam" id="PF11716"/>
    </source>
</evidence>
<reference evidence="3" key="1">
    <citation type="submission" date="2016-10" db="EMBL/GenBank/DDBJ databases">
        <authorList>
            <person name="Varghese N."/>
            <person name="Submissions S."/>
        </authorList>
    </citation>
    <scope>NUCLEOTIDE SEQUENCE [LARGE SCALE GENOMIC DNA]</scope>
    <source>
        <strain evidence="3">CGMCC 1.11014</strain>
    </source>
</reference>
<dbReference type="Gene3D" id="1.20.120.450">
    <property type="entry name" value="dinb family like domain"/>
    <property type="match status" value="1"/>
</dbReference>
<dbReference type="Pfam" id="PF11716">
    <property type="entry name" value="MDMPI_N"/>
    <property type="match status" value="1"/>
</dbReference>
<dbReference type="STRING" id="1035707.SAMN05216552_103612"/>
<sequence length="274" mass="29757">MEDVCTDLLDEYNDLAALAEQLTPAQWRIDTAFFGWTPWDEIAHLCLFDETGLLAATDGDAFAADARVLMAELGKGREFSAIAREKYGVMDGAALLAHWRTRYTALVAALAALDSRARLPWYGPTMSARSFATARMMETWAHGQDVFDAVGVRRRPTHRLKHIAHIGATTYGWTFSNRKLAMPGPAPYVELSAPGNETWTWNEVSAGNAVRGSAEDFCLVVTQRRNVLDTGLQLSGEPAVQWMAIAQCFAGPPAAPPAPGTRTVRFGSVAAGVA</sequence>